<dbReference type="Pfam" id="PF01454">
    <property type="entry name" value="MAGE"/>
    <property type="match status" value="1"/>
</dbReference>
<evidence type="ECO:0000259" key="2">
    <source>
        <dbReference type="PROSITE" id="PS50838"/>
    </source>
</evidence>
<feature type="compositionally biased region" description="Basic residues" evidence="1">
    <location>
        <begin position="77"/>
        <end position="100"/>
    </location>
</feature>
<dbReference type="SMART" id="SM01373">
    <property type="entry name" value="MAGE"/>
    <property type="match status" value="1"/>
</dbReference>
<dbReference type="PROSITE" id="PS50838">
    <property type="entry name" value="MAGE"/>
    <property type="match status" value="1"/>
</dbReference>
<proteinExistence type="predicted"/>
<name>A0A8J2LKQ0_9HEXA</name>
<protein>
    <recommendedName>
        <fullName evidence="2">MAGE domain-containing protein</fullName>
    </recommendedName>
</protein>
<keyword evidence="4" id="KW-1185">Reference proteome</keyword>
<feature type="compositionally biased region" description="Low complexity" evidence="1">
    <location>
        <begin position="54"/>
        <end position="68"/>
    </location>
</feature>
<dbReference type="PANTHER" id="PTHR11736:SF14">
    <property type="entry name" value="NSE3 HOMOLOG, SMC5-SMC6 COMPLEX COMPONENT"/>
    <property type="match status" value="1"/>
</dbReference>
<dbReference type="InterPro" id="IPR002190">
    <property type="entry name" value="MHD_dom"/>
</dbReference>
<feature type="compositionally biased region" description="Basic residues" evidence="1">
    <location>
        <begin position="112"/>
        <end position="123"/>
    </location>
</feature>
<evidence type="ECO:0000256" key="1">
    <source>
        <dbReference type="SAM" id="MobiDB-lite"/>
    </source>
</evidence>
<sequence>MGCRAEEGNPCQTHVSQSVIKYINRRVPHLKGEIEDASRTELQWKGVKSTRGIQNSFSQSGSQSQLNSDESPEGPKVKRPRTSQLRKGHRVLTVKGRVHKVSSASSSEETPRKRRSVGGKPARKSAPVSKGRKRGGFIVVTDEENDSDEGESSEDGSQSQSQLNENSRRKNIVREVVGDEETGMPIPVLVENTLIYLLVRQNRLVPFSRVELTREAMCGQRKDFPLILMQVQKILKDTFLMELIGFEEAKSKNLEFDSYILISRLPVDVAYGPEEREIDPIRNFLALILASIYIGGTPLGADRLWAILCKMQFQEICPEEEQFEKFLRNEYVSKQYLYVREFTKTKGNQEKSTYEWGLRSLYEFSKMAMLRNVAERLRVADIKSMSYAYGDAKKQIEKFGTVGAGSYEEFESDEESDPEFQDLRNVFAQLDRVSTPKSVRT</sequence>
<reference evidence="3" key="1">
    <citation type="submission" date="2021-06" db="EMBL/GenBank/DDBJ databases">
        <authorList>
            <person name="Hodson N. C."/>
            <person name="Mongue J. A."/>
            <person name="Jaron S. K."/>
        </authorList>
    </citation>
    <scope>NUCLEOTIDE SEQUENCE</scope>
</reference>
<feature type="compositionally biased region" description="Acidic residues" evidence="1">
    <location>
        <begin position="141"/>
        <end position="154"/>
    </location>
</feature>
<organism evidence="3 4">
    <name type="scientific">Allacma fusca</name>
    <dbReference type="NCBI Taxonomy" id="39272"/>
    <lineage>
        <taxon>Eukaryota</taxon>
        <taxon>Metazoa</taxon>
        <taxon>Ecdysozoa</taxon>
        <taxon>Arthropoda</taxon>
        <taxon>Hexapoda</taxon>
        <taxon>Collembola</taxon>
        <taxon>Symphypleona</taxon>
        <taxon>Sminthuridae</taxon>
        <taxon>Allacma</taxon>
    </lineage>
</organism>
<evidence type="ECO:0000313" key="3">
    <source>
        <dbReference type="EMBL" id="CAG7833723.1"/>
    </source>
</evidence>
<feature type="region of interest" description="Disordered" evidence="1">
    <location>
        <begin position="47"/>
        <end position="170"/>
    </location>
</feature>
<dbReference type="Proteomes" id="UP000708208">
    <property type="component" value="Unassembled WGS sequence"/>
</dbReference>
<accession>A0A8J2LKQ0</accession>
<dbReference type="InterPro" id="IPR037445">
    <property type="entry name" value="MAGE"/>
</dbReference>
<dbReference type="EMBL" id="CAJVCH010569996">
    <property type="protein sequence ID" value="CAG7833723.1"/>
    <property type="molecule type" value="Genomic_DNA"/>
</dbReference>
<feature type="domain" description="MAGE" evidence="2">
    <location>
        <begin position="186"/>
        <end position="375"/>
    </location>
</feature>
<gene>
    <name evidence="3" type="ORF">AFUS01_LOCUS43311</name>
</gene>
<dbReference type="PANTHER" id="PTHR11736">
    <property type="entry name" value="MELANOMA-ASSOCIATED ANTIGEN MAGE ANTIGEN"/>
    <property type="match status" value="1"/>
</dbReference>
<comment type="caution">
    <text evidence="3">The sequence shown here is derived from an EMBL/GenBank/DDBJ whole genome shotgun (WGS) entry which is preliminary data.</text>
</comment>
<evidence type="ECO:0000313" key="4">
    <source>
        <dbReference type="Proteomes" id="UP000708208"/>
    </source>
</evidence>
<dbReference type="AlphaFoldDB" id="A0A8J2LKQ0"/>
<dbReference type="GO" id="GO:0005634">
    <property type="term" value="C:nucleus"/>
    <property type="evidence" value="ECO:0007669"/>
    <property type="project" value="TreeGrafter"/>
</dbReference>